<dbReference type="Gene3D" id="3.20.20.140">
    <property type="entry name" value="Metal-dependent hydrolases"/>
    <property type="match status" value="1"/>
</dbReference>
<dbReference type="AlphaFoldDB" id="A0A0R1XM57"/>
<feature type="domain" description="Amidohydrolase-related" evidence="2">
    <location>
        <begin position="45"/>
        <end position="403"/>
    </location>
</feature>
<evidence type="ECO:0000259" key="2">
    <source>
        <dbReference type="Pfam" id="PF01979"/>
    </source>
</evidence>
<dbReference type="Pfam" id="PF01979">
    <property type="entry name" value="Amidohydro_1"/>
    <property type="match status" value="1"/>
</dbReference>
<dbReference type="SUPFAM" id="SSF51338">
    <property type="entry name" value="Composite domain of metallo-dependent hydrolases"/>
    <property type="match status" value="2"/>
</dbReference>
<dbReference type="PANTHER" id="PTHR43794">
    <property type="entry name" value="AMINOHYDROLASE SSNA-RELATED"/>
    <property type="match status" value="1"/>
</dbReference>
<dbReference type="InterPro" id="IPR032466">
    <property type="entry name" value="Metal_Hydrolase"/>
</dbReference>
<dbReference type="SUPFAM" id="SSF51556">
    <property type="entry name" value="Metallo-dependent hydrolases"/>
    <property type="match status" value="1"/>
</dbReference>
<proteinExistence type="predicted"/>
<evidence type="ECO:0000256" key="1">
    <source>
        <dbReference type="ARBA" id="ARBA00022801"/>
    </source>
</evidence>
<accession>A0A0R1XM57</accession>
<dbReference type="PATRIC" id="fig|1423734.3.peg.1832"/>
<reference evidence="3 4" key="1">
    <citation type="journal article" date="2015" name="Genome Announc.">
        <title>Expanding the biotechnology potential of lactobacilli through comparative genomics of 213 strains and associated genera.</title>
        <authorList>
            <person name="Sun Z."/>
            <person name="Harris H.M."/>
            <person name="McCann A."/>
            <person name="Guo C."/>
            <person name="Argimon S."/>
            <person name="Zhang W."/>
            <person name="Yang X."/>
            <person name="Jeffery I.B."/>
            <person name="Cooney J.C."/>
            <person name="Kagawa T.F."/>
            <person name="Liu W."/>
            <person name="Song Y."/>
            <person name="Salvetti E."/>
            <person name="Wrobel A."/>
            <person name="Rasinkangas P."/>
            <person name="Parkhill J."/>
            <person name="Rea M.C."/>
            <person name="O'Sullivan O."/>
            <person name="Ritari J."/>
            <person name="Douillard F.P."/>
            <person name="Paul Ross R."/>
            <person name="Yang R."/>
            <person name="Briner A.E."/>
            <person name="Felis G.E."/>
            <person name="de Vos W.M."/>
            <person name="Barrangou R."/>
            <person name="Klaenhammer T.R."/>
            <person name="Caufield P.W."/>
            <person name="Cui Y."/>
            <person name="Zhang H."/>
            <person name="O'Toole P.W."/>
        </authorList>
    </citation>
    <scope>NUCLEOTIDE SEQUENCE [LARGE SCALE GENOMIC DNA]</scope>
    <source>
        <strain evidence="3 4">DSM 18527</strain>
    </source>
</reference>
<dbReference type="InterPro" id="IPR006680">
    <property type="entry name" value="Amidohydro-rel"/>
</dbReference>
<dbReference type="Proteomes" id="UP000051236">
    <property type="component" value="Unassembled WGS sequence"/>
</dbReference>
<dbReference type="eggNOG" id="COG0402">
    <property type="taxonomic scope" value="Bacteria"/>
</dbReference>
<evidence type="ECO:0000313" key="3">
    <source>
        <dbReference type="EMBL" id="KRM30677.1"/>
    </source>
</evidence>
<dbReference type="EMBL" id="AZGA01000088">
    <property type="protein sequence ID" value="KRM30677.1"/>
    <property type="molecule type" value="Genomic_DNA"/>
</dbReference>
<dbReference type="InterPro" id="IPR011059">
    <property type="entry name" value="Metal-dep_hydrolase_composite"/>
</dbReference>
<dbReference type="STRING" id="1423734.FC83_GL001813"/>
<keyword evidence="4" id="KW-1185">Reference proteome</keyword>
<gene>
    <name evidence="3" type="ORF">FC83_GL001813</name>
</gene>
<evidence type="ECO:0000313" key="4">
    <source>
        <dbReference type="Proteomes" id="UP000051236"/>
    </source>
</evidence>
<organism evidence="3 4">
    <name type="scientific">Agrilactobacillus composti DSM 18527 = JCM 14202</name>
    <dbReference type="NCBI Taxonomy" id="1423734"/>
    <lineage>
        <taxon>Bacteria</taxon>
        <taxon>Bacillati</taxon>
        <taxon>Bacillota</taxon>
        <taxon>Bacilli</taxon>
        <taxon>Lactobacillales</taxon>
        <taxon>Lactobacillaceae</taxon>
        <taxon>Agrilactobacillus</taxon>
    </lineage>
</organism>
<dbReference type="CDD" id="cd01298">
    <property type="entry name" value="ATZ_TRZ_like"/>
    <property type="match status" value="1"/>
</dbReference>
<sequence length="437" mass="48665">MHEKFVEEPALYVNKGNIESVGSESELVSQYPNAKVVHYPDRVFVPGTVNAHNHSFQSLLRGIAIDKPFLQWRDESLYRFSPQMRREDIYNGALFAFAEMMLAGVTTVCDFFYLHNFGLDSDEIVIQAAKDIGIRLVLARTMYDWAGAPKGYLETVNQAVDNTLVLADKYKDDSMVTIIPAPHSLHAASPEMIVAGHELAVKMHTKFHMHVAEEPFEVKDTMAKHHGKRTIEYLNDLGVVDERLAIVHGVWLSKSEIQLMGEKGASLNYCPSSNMFLADGVTDIPKMANNNINIALGSDGACGNNRISVFEEMRMTALLQKVVTQDALCVKCKQVFDMGTINGAKQLDLNSGAIEVGKAADMVGIDLDDLSMQPMNSDLEQMLPNIVYAMQPTAIKEVFVNGRQTVRAGQLVNVKQVDLLNRIKKTMRHFDSVKQLS</sequence>
<dbReference type="GO" id="GO:0016810">
    <property type="term" value="F:hydrolase activity, acting on carbon-nitrogen (but not peptide) bonds"/>
    <property type="evidence" value="ECO:0007669"/>
    <property type="project" value="InterPro"/>
</dbReference>
<keyword evidence="1 3" id="KW-0378">Hydrolase</keyword>
<dbReference type="InterPro" id="IPR050287">
    <property type="entry name" value="MTA/SAH_deaminase"/>
</dbReference>
<dbReference type="Gene3D" id="2.30.40.10">
    <property type="entry name" value="Urease, subunit C, domain 1"/>
    <property type="match status" value="1"/>
</dbReference>
<protein>
    <submittedName>
        <fullName evidence="3">Amidohydrolase</fullName>
    </submittedName>
</protein>
<comment type="caution">
    <text evidence="3">The sequence shown here is derived from an EMBL/GenBank/DDBJ whole genome shotgun (WGS) entry which is preliminary data.</text>
</comment>
<dbReference type="PANTHER" id="PTHR43794:SF11">
    <property type="entry name" value="AMIDOHYDROLASE-RELATED DOMAIN-CONTAINING PROTEIN"/>
    <property type="match status" value="1"/>
</dbReference>
<name>A0A0R1XM57_9LACO</name>